<evidence type="ECO:0000256" key="8">
    <source>
        <dbReference type="ARBA" id="ARBA00039381"/>
    </source>
</evidence>
<keyword evidence="6 9" id="KW-1133">Transmembrane helix</keyword>
<dbReference type="InterPro" id="IPR001851">
    <property type="entry name" value="ABC_transp_permease"/>
</dbReference>
<protein>
    <recommendedName>
        <fullName evidence="8">Autoinducer 2 import system permease protein LsrD</fullName>
    </recommendedName>
</protein>
<keyword evidence="4" id="KW-0997">Cell inner membrane</keyword>
<organism evidence="10 11">
    <name type="scientific">Youxingia wuxianensis</name>
    <dbReference type="NCBI Taxonomy" id="2763678"/>
    <lineage>
        <taxon>Bacteria</taxon>
        <taxon>Bacillati</taxon>
        <taxon>Bacillota</taxon>
        <taxon>Clostridia</taxon>
        <taxon>Eubacteriales</taxon>
        <taxon>Oscillospiraceae</taxon>
        <taxon>Youxingia</taxon>
    </lineage>
</organism>
<dbReference type="GO" id="GO:0022857">
    <property type="term" value="F:transmembrane transporter activity"/>
    <property type="evidence" value="ECO:0007669"/>
    <property type="project" value="InterPro"/>
</dbReference>
<dbReference type="Proteomes" id="UP000623678">
    <property type="component" value="Unassembled WGS sequence"/>
</dbReference>
<evidence type="ECO:0000256" key="1">
    <source>
        <dbReference type="ARBA" id="ARBA00004651"/>
    </source>
</evidence>
<keyword evidence="3" id="KW-1003">Cell membrane</keyword>
<evidence type="ECO:0000256" key="5">
    <source>
        <dbReference type="ARBA" id="ARBA00022692"/>
    </source>
</evidence>
<reference evidence="10" key="1">
    <citation type="submission" date="2020-08" db="EMBL/GenBank/DDBJ databases">
        <title>Genome public.</title>
        <authorList>
            <person name="Liu C."/>
            <person name="Sun Q."/>
        </authorList>
    </citation>
    <scope>NUCLEOTIDE SEQUENCE</scope>
    <source>
        <strain evidence="10">NSJ-64</strain>
    </source>
</reference>
<comment type="subcellular location">
    <subcellularLocation>
        <location evidence="1">Cell membrane</location>
        <topology evidence="1">Multi-pass membrane protein</topology>
    </subcellularLocation>
</comment>
<evidence type="ECO:0000313" key="11">
    <source>
        <dbReference type="Proteomes" id="UP000623678"/>
    </source>
</evidence>
<feature type="transmembrane region" description="Helical" evidence="9">
    <location>
        <begin position="303"/>
        <end position="322"/>
    </location>
</feature>
<evidence type="ECO:0000256" key="4">
    <source>
        <dbReference type="ARBA" id="ARBA00022519"/>
    </source>
</evidence>
<evidence type="ECO:0000256" key="3">
    <source>
        <dbReference type="ARBA" id="ARBA00022475"/>
    </source>
</evidence>
<feature type="transmembrane region" description="Helical" evidence="9">
    <location>
        <begin position="80"/>
        <end position="97"/>
    </location>
</feature>
<evidence type="ECO:0000256" key="7">
    <source>
        <dbReference type="ARBA" id="ARBA00023136"/>
    </source>
</evidence>
<keyword evidence="5 9" id="KW-0812">Transmembrane</keyword>
<name>A0A926ESF2_9FIRM</name>
<dbReference type="RefSeq" id="WP_262395210.1">
    <property type="nucleotide sequence ID" value="NZ_JACRTD010000004.1"/>
</dbReference>
<gene>
    <name evidence="10" type="ORF">H8705_07520</name>
</gene>
<dbReference type="PANTHER" id="PTHR32196">
    <property type="entry name" value="ABC TRANSPORTER PERMEASE PROTEIN YPHD-RELATED-RELATED"/>
    <property type="match status" value="1"/>
</dbReference>
<feature type="transmembrane region" description="Helical" evidence="9">
    <location>
        <begin position="21"/>
        <end position="46"/>
    </location>
</feature>
<proteinExistence type="predicted"/>
<evidence type="ECO:0000256" key="9">
    <source>
        <dbReference type="SAM" id="Phobius"/>
    </source>
</evidence>
<dbReference type="AlphaFoldDB" id="A0A926ESF2"/>
<dbReference type="PANTHER" id="PTHR32196:SF71">
    <property type="entry name" value="AUTOINDUCER 2 IMPORT SYSTEM PERMEASE PROTEIN LSRD"/>
    <property type="match status" value="1"/>
</dbReference>
<evidence type="ECO:0000256" key="6">
    <source>
        <dbReference type="ARBA" id="ARBA00022989"/>
    </source>
</evidence>
<feature type="transmembrane region" description="Helical" evidence="9">
    <location>
        <begin position="52"/>
        <end position="73"/>
    </location>
</feature>
<accession>A0A926ESF2</accession>
<feature type="transmembrane region" description="Helical" evidence="9">
    <location>
        <begin position="133"/>
        <end position="151"/>
    </location>
</feature>
<comment type="caution">
    <text evidence="10">The sequence shown here is derived from an EMBL/GenBank/DDBJ whole genome shotgun (WGS) entry which is preliminary data.</text>
</comment>
<feature type="transmembrane region" description="Helical" evidence="9">
    <location>
        <begin position="103"/>
        <end position="126"/>
    </location>
</feature>
<feature type="transmembrane region" description="Helical" evidence="9">
    <location>
        <begin position="171"/>
        <end position="192"/>
    </location>
</feature>
<sequence length="330" mass="34996">MGNQVELSKENKFAGTVKKLLSANGAGVVLAYAVLVIFLSIATPYFFTLDNILIVIRQAVWVAIMGIGMTFIIAMGGIDLSVGAILGICGVIVAALIKGGMNIYLALIIALVAGMCFGFINGLLITKLRLAEFIATLGTMSILRGIIMVYTQGIPVYGLRFPEFQFLAQGFIGFVPFPIIILLVLLGIFYILMYRTRLGRYTLSIGSNEDAAKLVGINIDRVKLTVYTLTGLLCAISGILLTSRSEAAVAEAGNGYELDVIAATVIGGTSMSGGKANLVGTIIGAILMATVRNGLNLLQVSPLWHQVVIGAFIIVAVSMDTLSAKRHSNQ</sequence>
<keyword evidence="7 9" id="KW-0472">Membrane</keyword>
<evidence type="ECO:0000256" key="2">
    <source>
        <dbReference type="ARBA" id="ARBA00022448"/>
    </source>
</evidence>
<keyword evidence="2" id="KW-0813">Transport</keyword>
<evidence type="ECO:0000313" key="10">
    <source>
        <dbReference type="EMBL" id="MBC8585430.1"/>
    </source>
</evidence>
<dbReference type="EMBL" id="JACRTD010000004">
    <property type="protein sequence ID" value="MBC8585430.1"/>
    <property type="molecule type" value="Genomic_DNA"/>
</dbReference>
<dbReference type="CDD" id="cd06579">
    <property type="entry name" value="TM_PBP1_transp_AraH_like"/>
    <property type="match status" value="1"/>
</dbReference>
<dbReference type="Pfam" id="PF02653">
    <property type="entry name" value="BPD_transp_2"/>
    <property type="match status" value="1"/>
</dbReference>
<keyword evidence="11" id="KW-1185">Reference proteome</keyword>
<dbReference type="GO" id="GO:0005886">
    <property type="term" value="C:plasma membrane"/>
    <property type="evidence" value="ECO:0007669"/>
    <property type="project" value="UniProtKB-SubCell"/>
</dbReference>